<accession>A0A7C4UA58</accession>
<dbReference type="PANTHER" id="PTHR14027:SF2">
    <property type="entry name" value="RNA POLYMERASE-ASSOCIATED PROTEIN CTR9 HOMOLOG"/>
    <property type="match status" value="1"/>
</dbReference>
<name>A0A7C4UA58_UNCW3</name>
<evidence type="ECO:0000313" key="4">
    <source>
        <dbReference type="EMBL" id="HGW91671.1"/>
    </source>
</evidence>
<dbReference type="PROSITE" id="PS50005">
    <property type="entry name" value="TPR"/>
    <property type="match status" value="3"/>
</dbReference>
<dbReference type="Pfam" id="PF00515">
    <property type="entry name" value="TPR_1"/>
    <property type="match status" value="1"/>
</dbReference>
<evidence type="ECO:0000256" key="1">
    <source>
        <dbReference type="ARBA" id="ARBA00022737"/>
    </source>
</evidence>
<reference evidence="4" key="1">
    <citation type="journal article" date="2020" name="mSystems">
        <title>Genome- and Community-Level Interaction Insights into Carbon Utilization and Element Cycling Functions of Hydrothermarchaeota in Hydrothermal Sediment.</title>
        <authorList>
            <person name="Zhou Z."/>
            <person name="Liu Y."/>
            <person name="Xu W."/>
            <person name="Pan J."/>
            <person name="Luo Z.H."/>
            <person name="Li M."/>
        </authorList>
    </citation>
    <scope>NUCLEOTIDE SEQUENCE [LARGE SCALE GENOMIC DNA]</scope>
    <source>
        <strain evidence="4">SpSt-780</strain>
    </source>
</reference>
<dbReference type="EMBL" id="DTHG01000045">
    <property type="protein sequence ID" value="HGW91671.1"/>
    <property type="molecule type" value="Genomic_DNA"/>
</dbReference>
<dbReference type="SMART" id="SM00028">
    <property type="entry name" value="TPR"/>
    <property type="match status" value="4"/>
</dbReference>
<keyword evidence="1" id="KW-0677">Repeat</keyword>
<dbReference type="Pfam" id="PF13174">
    <property type="entry name" value="TPR_6"/>
    <property type="match status" value="1"/>
</dbReference>
<feature type="repeat" description="TPR" evidence="3">
    <location>
        <begin position="472"/>
        <end position="505"/>
    </location>
</feature>
<dbReference type="AlphaFoldDB" id="A0A7C4UA58"/>
<dbReference type="PANTHER" id="PTHR14027">
    <property type="entry name" value="RNA POLYMERASE-ASSOCIATED PROTEIN CTR9"/>
    <property type="match status" value="1"/>
</dbReference>
<keyword evidence="2 3" id="KW-0802">TPR repeat</keyword>
<dbReference type="InterPro" id="IPR011990">
    <property type="entry name" value="TPR-like_helical_dom_sf"/>
</dbReference>
<protein>
    <submittedName>
        <fullName evidence="4">Tetratricopeptide repeat protein</fullName>
    </submittedName>
</protein>
<comment type="caution">
    <text evidence="4">The sequence shown here is derived from an EMBL/GenBank/DDBJ whole genome shotgun (WGS) entry which is preliminary data.</text>
</comment>
<dbReference type="SUPFAM" id="SSF48452">
    <property type="entry name" value="TPR-like"/>
    <property type="match status" value="1"/>
</dbReference>
<sequence length="520" mass="59900">MGICPILSGFKMSEIEGREEVKIIEIECLKEKCIFYDQENNNCSVQNISEIFSIKKGLQILKTSIHDEIYDFKYEISSRLQEIFEKITGNISNLGILSEINQNIGNILTSINEIKEKSFTDEKMKNIFSDIFNPVNESISTLQNNLKNISVINDEIKGNLISIAEKISILESIKSSVTEIENTGKSLKDNISTFQTSIEEIKSLSGKIESSFTTFFDSVNWVKNILSDIDGKFEDVKKLLLENKDNVSNNFSELSSNFRKFIEEIMNLNNTYLKSFADNIENLRGEMAKILDGMNVFLFPLLTELKEINSENFEKIYPRIDNIGERIFELSGFLNTFSEKMRDFSESVFTFINEIKSDFKTIKEKEEIREAEEINDEGVLHFYSGNIELAISKFNEALKISQKPEILFNLASALSYKGEKEKAEEIFIKLIKEYPDYAPSFSELGMITFEKGKTEEAINLMMEGLEKEPKNQYILANIGYAYEKLNDIENALKYWKKAIEIDSSLFEVQDSINFYTERRI</sequence>
<dbReference type="GO" id="GO:0000993">
    <property type="term" value="F:RNA polymerase II complex binding"/>
    <property type="evidence" value="ECO:0007669"/>
    <property type="project" value="TreeGrafter"/>
</dbReference>
<evidence type="ECO:0000256" key="2">
    <source>
        <dbReference type="ARBA" id="ARBA00022803"/>
    </source>
</evidence>
<gene>
    <name evidence="4" type="ORF">ENV67_03920</name>
</gene>
<proteinExistence type="predicted"/>
<evidence type="ECO:0000256" key="3">
    <source>
        <dbReference type="PROSITE-ProRule" id="PRU00339"/>
    </source>
</evidence>
<dbReference type="InterPro" id="IPR019734">
    <property type="entry name" value="TPR_rpt"/>
</dbReference>
<dbReference type="Gene3D" id="1.25.40.10">
    <property type="entry name" value="Tetratricopeptide repeat domain"/>
    <property type="match status" value="1"/>
</dbReference>
<organism evidence="4">
    <name type="scientific">candidate division WOR-3 bacterium</name>
    <dbReference type="NCBI Taxonomy" id="2052148"/>
    <lineage>
        <taxon>Bacteria</taxon>
        <taxon>Bacteria division WOR-3</taxon>
    </lineage>
</organism>
<feature type="repeat" description="TPR" evidence="3">
    <location>
        <begin position="404"/>
        <end position="437"/>
    </location>
</feature>
<dbReference type="GO" id="GO:0006368">
    <property type="term" value="P:transcription elongation by RNA polymerase II"/>
    <property type="evidence" value="ECO:0007669"/>
    <property type="project" value="TreeGrafter"/>
</dbReference>
<feature type="repeat" description="TPR" evidence="3">
    <location>
        <begin position="438"/>
        <end position="471"/>
    </location>
</feature>
<dbReference type="InterPro" id="IPR031101">
    <property type="entry name" value="Ctr9"/>
</dbReference>
<dbReference type="GO" id="GO:0006355">
    <property type="term" value="P:regulation of DNA-templated transcription"/>
    <property type="evidence" value="ECO:0007669"/>
    <property type="project" value="InterPro"/>
</dbReference>